<keyword evidence="1" id="KW-0732">Signal</keyword>
<feature type="chain" id="PRO_5024822845" description="Peptidase metallopeptidase domain-containing protein" evidence="1">
    <location>
        <begin position="19"/>
        <end position="550"/>
    </location>
</feature>
<sequence>MMFKILIATLFFMSMIYAQDICTTLDSGEGFTEQSFEEKEGLSLVGAKNKLWPSNERVLHVRFVGIDNDDIEQQIEEIVEDNWEKCCGIDFRFNNDPKAQITVNITHGVGNNSQIGTDSKTENPSMNFSFYKKNKKGKLYLPKNFFTVVDGKKKIPKDSYEYGTILHEFGHAMGFKHEQQSPRFNIEWHEENVLAYYKKHSPDWTEEDVRHNVLNKLENFRIARNVVTYETEWLFGFIPRVTKKIDRRSIFIINYEATAFDQHSIMCYPLKLELTKNRTEWRLGTLDIDYKKDLDANNYTDSLRKALAKQKDIDVDFTAKITAYKSGYWILQTTLPVNSKLPTSAKVPKKSYRIIEVDGILEVYPALGGGRSLSVMDRYFSNKLYPFPTKTRTHNFVVREVKRAFDEILLRKPTADELSYYVNYMKQNDLLKLRDEVANLAEEKIKNLYFSLAGREPSQEEVKNDKKLLAMENFATLEASTSLEVNLRSREQFGNVAQLQVIGLYSVHAGGSFYVNNNETVEFRAGEEILLQEGFTAKAGSDFTARLYSK</sequence>
<proteinExistence type="predicted"/>
<dbReference type="EMBL" id="AP019860">
    <property type="protein sequence ID" value="BBM86329.1"/>
    <property type="molecule type" value="Genomic_DNA"/>
</dbReference>
<accession>A0A5S9IQQ3</accession>
<evidence type="ECO:0000313" key="3">
    <source>
        <dbReference type="Proteomes" id="UP000326354"/>
    </source>
</evidence>
<dbReference type="RefSeq" id="WP_151970392.1">
    <property type="nucleotide sequence ID" value="NZ_AP019860.1"/>
</dbReference>
<dbReference type="Gene3D" id="3.40.390.10">
    <property type="entry name" value="Collagenase (Catalytic Domain)"/>
    <property type="match status" value="1"/>
</dbReference>
<dbReference type="Proteomes" id="UP000326354">
    <property type="component" value="Chromosome"/>
</dbReference>
<feature type="signal peptide" evidence="1">
    <location>
        <begin position="1"/>
        <end position="18"/>
    </location>
</feature>
<dbReference type="AlphaFoldDB" id="A0A5S9IQQ3"/>
<name>A0A5S9IQQ3_UABAM</name>
<dbReference type="NCBIfam" id="NF045639">
    <property type="entry name" value="GCX_COOH"/>
    <property type="match status" value="1"/>
</dbReference>
<dbReference type="InterPro" id="IPR055015">
    <property type="entry name" value="GCX_COOH"/>
</dbReference>
<dbReference type="KEGG" id="uam:UABAM_04715"/>
<dbReference type="GO" id="GO:0008237">
    <property type="term" value="F:metallopeptidase activity"/>
    <property type="evidence" value="ECO:0007669"/>
    <property type="project" value="InterPro"/>
</dbReference>
<evidence type="ECO:0000256" key="1">
    <source>
        <dbReference type="SAM" id="SignalP"/>
    </source>
</evidence>
<reference evidence="2 3" key="1">
    <citation type="submission" date="2019-08" db="EMBL/GenBank/DDBJ databases">
        <title>Complete genome sequence of Candidatus Uab amorphum.</title>
        <authorList>
            <person name="Shiratori T."/>
            <person name="Suzuki S."/>
            <person name="Kakizawa Y."/>
            <person name="Ishida K."/>
        </authorList>
    </citation>
    <scope>NUCLEOTIDE SEQUENCE [LARGE SCALE GENOMIC DNA]</scope>
    <source>
        <strain evidence="2 3">SRT547</strain>
    </source>
</reference>
<organism evidence="2 3">
    <name type="scientific">Uabimicrobium amorphum</name>
    <dbReference type="NCBI Taxonomy" id="2596890"/>
    <lineage>
        <taxon>Bacteria</taxon>
        <taxon>Pseudomonadati</taxon>
        <taxon>Planctomycetota</taxon>
        <taxon>Candidatus Uabimicrobiia</taxon>
        <taxon>Candidatus Uabimicrobiales</taxon>
        <taxon>Candidatus Uabimicrobiaceae</taxon>
        <taxon>Candidatus Uabimicrobium</taxon>
    </lineage>
</organism>
<evidence type="ECO:0008006" key="4">
    <source>
        <dbReference type="Google" id="ProtNLM"/>
    </source>
</evidence>
<dbReference type="InterPro" id="IPR024079">
    <property type="entry name" value="MetalloPept_cat_dom_sf"/>
</dbReference>
<dbReference type="OrthoDB" id="733404at2"/>
<keyword evidence="3" id="KW-1185">Reference proteome</keyword>
<evidence type="ECO:0000313" key="2">
    <source>
        <dbReference type="EMBL" id="BBM86329.1"/>
    </source>
</evidence>
<protein>
    <recommendedName>
        <fullName evidence="4">Peptidase metallopeptidase domain-containing protein</fullName>
    </recommendedName>
</protein>
<dbReference type="SUPFAM" id="SSF55486">
    <property type="entry name" value="Metalloproteases ('zincins'), catalytic domain"/>
    <property type="match status" value="1"/>
</dbReference>
<gene>
    <name evidence="2" type="ORF">UABAM_04715</name>
</gene>